<proteinExistence type="predicted"/>
<sequence length="622" mass="66490">MAAQVRRHVGAQVGALRNPRSLGARLVLILTAVGAVGAVAITLLLAAIILPSFNKLERRSVDAHVERTHAALAEYANKVESAVKDYGDWNDSYAYMARPSAAFERESFSPLAMANLDVNAMAYVADGRRIVIARWIDEAHRDQPAMRARLMRMIGERDLSRLLKGRSSASFYARLGGVVAAVGVAQVRRSDGTGTPRGFVLMAREITSPQLAALLQLDARIDLDPAREEAVQQSRARMSITVPIDGAGGEPVASARFTVPREVSMLGKRMLLVAVAGSVLLLLIVLMMLRRMIGRLVLVPLARVERHMERVRASGSLALLEDDGRRDEIGSLGLSFNAMLAQLKDLREQIEAQSFALGRSESAVAVMHNVRNALSPISTVISHGIGKPPPVDGAMLARAAGELGKSDMAEARRVKLGVFVAAGVSALETARAEQVEQLRIGRDALAHVLDIIGQQQAAAHERPHLSECDMTDVIAQNATIARYSGTTQIAFSYPAEPHPVLANRVILSQVVGNLFANAAEAIAAAGRASGRITVSFARVDGRVEVRISDDGEGFEPHVGAVLFQRGYSTRAHKSGGLGLHWCANSMTAMEGALRLESEGRGTGASAVLTLKAPVGVVLDRAA</sequence>
<feature type="transmembrane region" description="Helical" evidence="9">
    <location>
        <begin position="26"/>
        <end position="50"/>
    </location>
</feature>
<dbReference type="RefSeq" id="WP_174194274.1">
    <property type="nucleotide sequence ID" value="NZ_JABULH010000004.1"/>
</dbReference>
<dbReference type="EMBL" id="JABULH010000004">
    <property type="protein sequence ID" value="NTS65642.1"/>
    <property type="molecule type" value="Genomic_DNA"/>
</dbReference>
<dbReference type="InterPro" id="IPR007892">
    <property type="entry name" value="CHASE4"/>
</dbReference>
<accession>A0ABX2JMG4</accession>
<keyword evidence="8" id="KW-0067">ATP-binding</keyword>
<evidence type="ECO:0000256" key="6">
    <source>
        <dbReference type="ARBA" id="ARBA00022741"/>
    </source>
</evidence>
<dbReference type="SUPFAM" id="SSF55874">
    <property type="entry name" value="ATPase domain of HSP90 chaperone/DNA topoisomerase II/histidine kinase"/>
    <property type="match status" value="1"/>
</dbReference>
<dbReference type="SMART" id="SM00304">
    <property type="entry name" value="HAMP"/>
    <property type="match status" value="1"/>
</dbReference>
<dbReference type="InterPro" id="IPR003660">
    <property type="entry name" value="HAMP_dom"/>
</dbReference>
<evidence type="ECO:0000313" key="12">
    <source>
        <dbReference type="EMBL" id="NTS65642.1"/>
    </source>
</evidence>
<dbReference type="InterPro" id="IPR036890">
    <property type="entry name" value="HATPase_C_sf"/>
</dbReference>
<dbReference type="Proteomes" id="UP000621447">
    <property type="component" value="Unassembled WGS sequence"/>
</dbReference>
<dbReference type="Pfam" id="PF00672">
    <property type="entry name" value="HAMP"/>
    <property type="match status" value="1"/>
</dbReference>
<gene>
    <name evidence="12" type="ORF">HRV97_10760</name>
</gene>
<dbReference type="PROSITE" id="PS50109">
    <property type="entry name" value="HIS_KIN"/>
    <property type="match status" value="1"/>
</dbReference>
<evidence type="ECO:0000256" key="8">
    <source>
        <dbReference type="ARBA" id="ARBA00022840"/>
    </source>
</evidence>
<feature type="domain" description="HAMP" evidence="11">
    <location>
        <begin position="295"/>
        <end position="348"/>
    </location>
</feature>
<evidence type="ECO:0000256" key="7">
    <source>
        <dbReference type="ARBA" id="ARBA00022777"/>
    </source>
</evidence>
<evidence type="ECO:0000256" key="1">
    <source>
        <dbReference type="ARBA" id="ARBA00000085"/>
    </source>
</evidence>
<dbReference type="PROSITE" id="PS50885">
    <property type="entry name" value="HAMP"/>
    <property type="match status" value="1"/>
</dbReference>
<dbReference type="InterPro" id="IPR050980">
    <property type="entry name" value="2C_sensor_his_kinase"/>
</dbReference>
<dbReference type="Gene3D" id="6.10.340.10">
    <property type="match status" value="1"/>
</dbReference>
<keyword evidence="9" id="KW-1133">Transmembrane helix</keyword>
<dbReference type="SUPFAM" id="SSF158472">
    <property type="entry name" value="HAMP domain-like"/>
    <property type="match status" value="1"/>
</dbReference>
<protein>
    <recommendedName>
        <fullName evidence="3">histidine kinase</fullName>
        <ecNumber evidence="3">2.7.13.3</ecNumber>
    </recommendedName>
</protein>
<feature type="transmembrane region" description="Helical" evidence="9">
    <location>
        <begin position="270"/>
        <end position="289"/>
    </location>
</feature>
<dbReference type="InterPro" id="IPR003594">
    <property type="entry name" value="HATPase_dom"/>
</dbReference>
<evidence type="ECO:0000256" key="5">
    <source>
        <dbReference type="ARBA" id="ARBA00022679"/>
    </source>
</evidence>
<evidence type="ECO:0000259" key="11">
    <source>
        <dbReference type="PROSITE" id="PS50885"/>
    </source>
</evidence>
<evidence type="ECO:0000256" key="9">
    <source>
        <dbReference type="SAM" id="Phobius"/>
    </source>
</evidence>
<comment type="catalytic activity">
    <reaction evidence="1">
        <text>ATP + protein L-histidine = ADP + protein N-phospho-L-histidine.</text>
        <dbReference type="EC" id="2.7.13.3"/>
    </reaction>
</comment>
<dbReference type="Pfam" id="PF02518">
    <property type="entry name" value="HATPase_c"/>
    <property type="match status" value="1"/>
</dbReference>
<dbReference type="PANTHER" id="PTHR44936">
    <property type="entry name" value="SENSOR PROTEIN CREC"/>
    <property type="match status" value="1"/>
</dbReference>
<evidence type="ECO:0000256" key="2">
    <source>
        <dbReference type="ARBA" id="ARBA00004370"/>
    </source>
</evidence>
<evidence type="ECO:0000256" key="3">
    <source>
        <dbReference type="ARBA" id="ARBA00012438"/>
    </source>
</evidence>
<dbReference type="InterPro" id="IPR005467">
    <property type="entry name" value="His_kinase_dom"/>
</dbReference>
<keyword evidence="5" id="KW-0808">Transferase</keyword>
<evidence type="ECO:0000313" key="13">
    <source>
        <dbReference type="Proteomes" id="UP000621447"/>
    </source>
</evidence>
<dbReference type="Pfam" id="PF05228">
    <property type="entry name" value="CHASE4"/>
    <property type="match status" value="1"/>
</dbReference>
<keyword evidence="9" id="KW-0812">Transmembrane</keyword>
<keyword evidence="13" id="KW-1185">Reference proteome</keyword>
<dbReference type="PANTHER" id="PTHR44936:SF10">
    <property type="entry name" value="SENSOR PROTEIN RSTB"/>
    <property type="match status" value="1"/>
</dbReference>
<keyword evidence="4" id="KW-0597">Phosphoprotein</keyword>
<reference evidence="12 13" key="1">
    <citation type="submission" date="2020-06" db="EMBL/GenBank/DDBJ databases">
        <title>Sphingomonas hominis sp. nov., a member of the Sphingomonas, isolated from the hair of a 22-year-old girl.</title>
        <authorList>
            <person name="Zhang D.-F."/>
            <person name="Cui X.-W."/>
        </authorList>
    </citation>
    <scope>NUCLEOTIDE SEQUENCE [LARGE SCALE GENOMIC DNA]</scope>
    <source>
        <strain evidence="12 13">HHU CXW</strain>
    </source>
</reference>
<dbReference type="SMART" id="SM00387">
    <property type="entry name" value="HATPase_c"/>
    <property type="match status" value="1"/>
</dbReference>
<keyword evidence="9" id="KW-0472">Membrane</keyword>
<feature type="domain" description="Histidine kinase" evidence="10">
    <location>
        <begin position="488"/>
        <end position="614"/>
    </location>
</feature>
<dbReference type="Gene3D" id="3.30.565.10">
    <property type="entry name" value="Histidine kinase-like ATPase, C-terminal domain"/>
    <property type="match status" value="1"/>
</dbReference>
<keyword evidence="7" id="KW-0418">Kinase</keyword>
<evidence type="ECO:0000256" key="4">
    <source>
        <dbReference type="ARBA" id="ARBA00022553"/>
    </source>
</evidence>
<dbReference type="EC" id="2.7.13.3" evidence="3"/>
<evidence type="ECO:0000259" key="10">
    <source>
        <dbReference type="PROSITE" id="PS50109"/>
    </source>
</evidence>
<comment type="caution">
    <text evidence="12">The sequence shown here is derived from an EMBL/GenBank/DDBJ whole genome shotgun (WGS) entry which is preliminary data.</text>
</comment>
<organism evidence="12 13">
    <name type="scientific">Sphingomonas hominis</name>
    <dbReference type="NCBI Taxonomy" id="2741495"/>
    <lineage>
        <taxon>Bacteria</taxon>
        <taxon>Pseudomonadati</taxon>
        <taxon>Pseudomonadota</taxon>
        <taxon>Alphaproteobacteria</taxon>
        <taxon>Sphingomonadales</taxon>
        <taxon>Sphingomonadaceae</taxon>
        <taxon>Sphingomonas</taxon>
    </lineage>
</organism>
<name>A0ABX2JMG4_9SPHN</name>
<keyword evidence="6" id="KW-0547">Nucleotide-binding</keyword>
<dbReference type="CDD" id="cd06225">
    <property type="entry name" value="HAMP"/>
    <property type="match status" value="1"/>
</dbReference>
<comment type="subcellular location">
    <subcellularLocation>
        <location evidence="2">Membrane</location>
    </subcellularLocation>
</comment>